<keyword evidence="2" id="KW-1185">Reference proteome</keyword>
<evidence type="ECO:0000313" key="2">
    <source>
        <dbReference type="Proteomes" id="UP000244334"/>
    </source>
</evidence>
<proteinExistence type="predicted"/>
<dbReference type="EMBL" id="LJAM02000864">
    <property type="protein sequence ID" value="RAP68082.1"/>
    <property type="molecule type" value="Genomic_DNA"/>
</dbReference>
<organism evidence="1 2">
    <name type="scientific">Candidatus Erwinia dacicola</name>
    <dbReference type="NCBI Taxonomy" id="252393"/>
    <lineage>
        <taxon>Bacteria</taxon>
        <taxon>Pseudomonadati</taxon>
        <taxon>Pseudomonadota</taxon>
        <taxon>Gammaproteobacteria</taxon>
        <taxon>Enterobacterales</taxon>
        <taxon>Erwiniaceae</taxon>
        <taxon>Erwinia</taxon>
    </lineage>
</organism>
<name>A0A328TFQ1_9GAMM</name>
<reference evidence="1" key="1">
    <citation type="submission" date="2018-04" db="EMBL/GenBank/DDBJ databases">
        <title>Genomes of the Obligate Erwinia dacicola and Facultative Enterobacter sp. OLF Endosymbionts of the Olive Fruit fly, Bactrocera oleae.</title>
        <authorList>
            <person name="Estes A.M."/>
            <person name="Hearn D.J."/>
            <person name="Agarwal S."/>
            <person name="Pierson E.A."/>
            <person name="Dunning-Hotopp J.C."/>
        </authorList>
    </citation>
    <scope>NUCLEOTIDE SEQUENCE [LARGE SCALE GENOMIC DNA]</scope>
    <source>
        <strain evidence="1">Oroville</strain>
    </source>
</reference>
<comment type="caution">
    <text evidence="1">The sequence shown here is derived from an EMBL/GenBank/DDBJ whole genome shotgun (WGS) entry which is preliminary data.</text>
</comment>
<gene>
    <name evidence="1" type="ORF">ACZ87_03898</name>
</gene>
<dbReference type="AlphaFoldDB" id="A0A328TFQ1"/>
<sequence length="60" mass="6966">MTIWYANQANIASYIDMMIDKELQDEIAGENQNYITDVTYHIYNEAETLAGHEGKRIKNL</sequence>
<dbReference type="Proteomes" id="UP000244334">
    <property type="component" value="Unassembled WGS sequence"/>
</dbReference>
<protein>
    <submittedName>
        <fullName evidence="1">Orphan domain protein</fullName>
    </submittedName>
</protein>
<accession>A0A328TFQ1</accession>
<evidence type="ECO:0000313" key="1">
    <source>
        <dbReference type="EMBL" id="RAP68082.1"/>
    </source>
</evidence>